<protein>
    <submittedName>
        <fullName evidence="2">GLTSCR protein conserved domain-containing protein</fullName>
    </submittedName>
</protein>
<organism evidence="1 2">
    <name type="scientific">Panagrolaimus sp. JU765</name>
    <dbReference type="NCBI Taxonomy" id="591449"/>
    <lineage>
        <taxon>Eukaryota</taxon>
        <taxon>Metazoa</taxon>
        <taxon>Ecdysozoa</taxon>
        <taxon>Nematoda</taxon>
        <taxon>Chromadorea</taxon>
        <taxon>Rhabditida</taxon>
        <taxon>Tylenchina</taxon>
        <taxon>Panagrolaimomorpha</taxon>
        <taxon>Panagrolaimoidea</taxon>
        <taxon>Panagrolaimidae</taxon>
        <taxon>Panagrolaimus</taxon>
    </lineage>
</organism>
<dbReference type="Proteomes" id="UP000887576">
    <property type="component" value="Unplaced"/>
</dbReference>
<proteinExistence type="predicted"/>
<dbReference type="WBParaSite" id="JU765_v2.g10042.t1">
    <property type="protein sequence ID" value="JU765_v2.g10042.t1"/>
    <property type="gene ID" value="JU765_v2.g10042"/>
</dbReference>
<evidence type="ECO:0000313" key="1">
    <source>
        <dbReference type="Proteomes" id="UP000887576"/>
    </source>
</evidence>
<accession>A0AC34PUF5</accession>
<evidence type="ECO:0000313" key="2">
    <source>
        <dbReference type="WBParaSite" id="JU765_v2.g10042.t1"/>
    </source>
</evidence>
<reference evidence="2" key="1">
    <citation type="submission" date="2022-11" db="UniProtKB">
        <authorList>
            <consortium name="WormBaseParasite"/>
        </authorList>
    </citation>
    <scope>IDENTIFICATION</scope>
</reference>
<name>A0AC34PUF5_9BILA</name>
<sequence>MSNNDTASYDEFNLISGQDWFFDELQDNSHAYDFNVSLNGPLDNGPSGSPAPAPAQQSSQIQHNSNNIYQSNVGQVDDSMPSTSDYGMTQQHVVPQHNQPVQQHQHNQIAASSQQQYETLRPYSSVPQSSNQYHERPQMDMIYEQSLDLEFMMNEATTSNAMPLECGISQEYNQTDQRQYQQQQRPNNDWISLENNQSHQQNSQMTVVYTSTSQNVPKIPDPGGHIIHQSQIMNYNTQQQQPQMIQTGPNGEAVLANMQPVQQMHPPMMQSQPYDMNSGNYVNYVEQPGRSQQYLTQEQMNNSYRQVPVVNHPGGIQSMPSQPAPEPVRPPPKPRAKPQKPANKKKNQPPPQASSGLESFMENMQTKMLEVKFTPESAARMSEIMGKIAFYNNKPGYEQEMKGLENEVMEIVLRAEIAANKQTAAKQPASKARSQSQQFVAPTPPVMVTQNSGGRRKRTKAELQTQRAAMIASQPTVPMQTPISVNDSCIVAQDSSSITVNIEGKMMRAVMLSNSNGTATYQIQGPVDQPIPLQPAAQSRQKPRSIIEQVTAGPEENKRMMTIVSDIIDNCESKPRQIRKTPQRKGKKNEVKAETENIPETKVFTAQPVTKPLEPYCVPSTSNFLTKHKINLPTVAILARNVRDKKENRRRKIADFLNRMKENLATTDISSPFVDKQDVLQRILPYGFHYEPFISDSGVKTFDYELTRHRVHNEMMKESLDRKMKNLFLRETMQQNFDSELDMMLTLDIDYEKKLLEKEKAAAEKDKESFVVNSDIIKSRIKAEEIDEAKRSLVLKKPKHPQTKHYRGFSFEIRDFDEEAYRRRRQDILDQIEKEKQAKLAALNAPSSDESSDSSISPPPRQPSPQKIKVPETPRTEPVKPPVQVKTKPFKILSSSSSSSSDDSSSDESYVRAKTHKQEKKIKHRSPSPQKKKSSPTRKSFIKKFENPVDAKSEKPQMPPSKPKQPPQLPPEYSSFPPITFTNYRIPKITETSNTGQNATNQPERLFNHDSNKLKANLVEPVKIRKSDISSRIISHDSSKAESNKVRKSDSYVHEKPKAVAQDVTNVEPIKIRKSDGLHIPGVSTLSNQNLDAIKPKREEHSALMKTPKLEPTAPKPDSIQKFKIKLPLKENVVEKPAEKEKERHHKKEKKERQKEEQMKTSVVEPVTRDVAPSLKLKINVGSIKKEANDVELDREAERKRKKKHKKEKREKERELEREREREHEREKERKRKEREQEKERKREKERELERERKREEERELERERKREEEKEKERKLEEEKEKERKREKEEKKLRKLEKEQRKAAKLERKRQKEQIEIGNQSVNAVPNNHVSSTAPSDPPRLVFRFKIEPPTVVSTQETSSAPTPSASTINTVQVKTETHEKKSHKEHKKEKKHKREHSSSTVSESPVPPKIPKLTIKFGSTPGPSTTTATKVDVPQKSVPDAKAVHRPKDSPKDPLRSSVPSTNLNSHSFMQTNVFNDKEAGLFSRVNVRSESPLSMDSKVTSELEVNDLKAITGKILIKLREE</sequence>